<keyword evidence="1" id="KW-1133">Transmembrane helix</keyword>
<dbReference type="InterPro" id="IPR014495">
    <property type="entry name" value="UCP018671"/>
</dbReference>
<organism evidence="3 4">
    <name type="scientific">Halomarina rubra</name>
    <dbReference type="NCBI Taxonomy" id="2071873"/>
    <lineage>
        <taxon>Archaea</taxon>
        <taxon>Methanobacteriati</taxon>
        <taxon>Methanobacteriota</taxon>
        <taxon>Stenosarchaea group</taxon>
        <taxon>Halobacteria</taxon>
        <taxon>Halobacteriales</taxon>
        <taxon>Natronomonadaceae</taxon>
        <taxon>Halomarina</taxon>
    </lineage>
</organism>
<dbReference type="AlphaFoldDB" id="A0ABD6AXV7"/>
<keyword evidence="4" id="KW-1185">Reference proteome</keyword>
<dbReference type="Pfam" id="PF07760">
    <property type="entry name" value="DUF1616"/>
    <property type="match status" value="1"/>
</dbReference>
<feature type="transmembrane region" description="Helical" evidence="1">
    <location>
        <begin position="179"/>
        <end position="200"/>
    </location>
</feature>
<feature type="transmembrane region" description="Helical" evidence="1">
    <location>
        <begin position="18"/>
        <end position="37"/>
    </location>
</feature>
<accession>A0ABD6AXV7</accession>
<gene>
    <name evidence="3" type="ORF">ACFSBT_12660</name>
</gene>
<sequence length="362" mass="39709">MDVRLLLPRPIRRLPADLAAIIVLTLLTDLFVLTPILNETPVRIALGLVFVLFAPGYAFIAALFPEGATGLIDDKDAKWDNGDAYEIHEGVDGIERLALSLGTSIAIVPLIGLVLNFTPLGIRLVPIVVSLSVFTLGVSIVGAVRRWNLPTDERLIVPYREWYSGTHAELFNPDSRGDALLNVVLVLSLLLAVSSIGYAVMVPTKGEQFSELYLLTENESGALVADEYPSNLTRGQPTSLYTGIGNHEGKEVNYTLVVELQKVDVQYFENGTRVTNRTNSTNVTNVSVEVLEQEELQRFTPTVAANDTWQERHTVAPTISGDRLRLVYLLYTGDPPAEPTTENAYREVHLWVNVSGDGNEAG</sequence>
<dbReference type="InterPro" id="IPR011674">
    <property type="entry name" value="DUF1616"/>
</dbReference>
<feature type="transmembrane region" description="Helical" evidence="1">
    <location>
        <begin position="124"/>
        <end position="144"/>
    </location>
</feature>
<reference evidence="3 4" key="1">
    <citation type="journal article" date="2019" name="Int. J. Syst. Evol. Microbiol.">
        <title>The Global Catalogue of Microorganisms (GCM) 10K type strain sequencing project: providing services to taxonomists for standard genome sequencing and annotation.</title>
        <authorList>
            <consortium name="The Broad Institute Genomics Platform"/>
            <consortium name="The Broad Institute Genome Sequencing Center for Infectious Disease"/>
            <person name="Wu L."/>
            <person name="Ma J."/>
        </authorList>
    </citation>
    <scope>NUCLEOTIDE SEQUENCE [LARGE SCALE GENOMIC DNA]</scope>
    <source>
        <strain evidence="3 4">CGMCC 1.12563</strain>
    </source>
</reference>
<feature type="transmembrane region" description="Helical" evidence="1">
    <location>
        <begin position="44"/>
        <end position="64"/>
    </location>
</feature>
<dbReference type="PIRSF" id="PIRSF018671">
    <property type="entry name" value="UCP018671"/>
    <property type="match status" value="1"/>
</dbReference>
<proteinExistence type="predicted"/>
<evidence type="ECO:0000256" key="1">
    <source>
        <dbReference type="SAM" id="Phobius"/>
    </source>
</evidence>
<dbReference type="RefSeq" id="WP_250874099.1">
    <property type="nucleotide sequence ID" value="NZ_JALXFV010000006.1"/>
</dbReference>
<feature type="domain" description="DUF1616" evidence="2">
    <location>
        <begin position="21"/>
        <end position="353"/>
    </location>
</feature>
<protein>
    <submittedName>
        <fullName evidence="3">DUF1616 domain-containing protein</fullName>
    </submittedName>
</protein>
<evidence type="ECO:0000313" key="3">
    <source>
        <dbReference type="EMBL" id="MFD1514128.1"/>
    </source>
</evidence>
<evidence type="ECO:0000313" key="4">
    <source>
        <dbReference type="Proteomes" id="UP001597187"/>
    </source>
</evidence>
<evidence type="ECO:0000259" key="2">
    <source>
        <dbReference type="Pfam" id="PF07760"/>
    </source>
</evidence>
<keyword evidence="1" id="KW-0472">Membrane</keyword>
<comment type="caution">
    <text evidence="3">The sequence shown here is derived from an EMBL/GenBank/DDBJ whole genome shotgun (WGS) entry which is preliminary data.</text>
</comment>
<name>A0ABD6AXV7_9EURY</name>
<dbReference type="Proteomes" id="UP001597187">
    <property type="component" value="Unassembled WGS sequence"/>
</dbReference>
<dbReference type="EMBL" id="JBHUDC010000006">
    <property type="protein sequence ID" value="MFD1514128.1"/>
    <property type="molecule type" value="Genomic_DNA"/>
</dbReference>
<keyword evidence="1" id="KW-0812">Transmembrane</keyword>